<reference evidence="2" key="1">
    <citation type="submission" date="2022-04" db="EMBL/GenBank/DDBJ databases">
        <title>Carnegiea gigantea Genome sequencing and assembly v2.</title>
        <authorList>
            <person name="Copetti D."/>
            <person name="Sanderson M.J."/>
            <person name="Burquez A."/>
            <person name="Wojciechowski M.F."/>
        </authorList>
    </citation>
    <scope>NUCLEOTIDE SEQUENCE</scope>
    <source>
        <strain evidence="2">SGP5-SGP5p</strain>
        <tissue evidence="2">Aerial part</tissue>
    </source>
</reference>
<proteinExistence type="predicted"/>
<feature type="compositionally biased region" description="Basic and acidic residues" evidence="1">
    <location>
        <begin position="179"/>
        <end position="188"/>
    </location>
</feature>
<evidence type="ECO:0000313" key="2">
    <source>
        <dbReference type="EMBL" id="KAJ8426751.1"/>
    </source>
</evidence>
<accession>A0A9Q1GWM4</accession>
<dbReference type="Proteomes" id="UP001153076">
    <property type="component" value="Unassembled WGS sequence"/>
</dbReference>
<protein>
    <submittedName>
        <fullName evidence="2">Uncharacterized protein</fullName>
    </submittedName>
</protein>
<comment type="caution">
    <text evidence="2">The sequence shown here is derived from an EMBL/GenBank/DDBJ whole genome shotgun (WGS) entry which is preliminary data.</text>
</comment>
<name>A0A9Q1GWM4_9CARY</name>
<dbReference type="AlphaFoldDB" id="A0A9Q1GWM4"/>
<evidence type="ECO:0000256" key="1">
    <source>
        <dbReference type="SAM" id="MobiDB-lite"/>
    </source>
</evidence>
<gene>
    <name evidence="2" type="ORF">Cgig2_029420</name>
</gene>
<keyword evidence="3" id="KW-1185">Reference proteome</keyword>
<organism evidence="2 3">
    <name type="scientific">Carnegiea gigantea</name>
    <dbReference type="NCBI Taxonomy" id="171969"/>
    <lineage>
        <taxon>Eukaryota</taxon>
        <taxon>Viridiplantae</taxon>
        <taxon>Streptophyta</taxon>
        <taxon>Embryophyta</taxon>
        <taxon>Tracheophyta</taxon>
        <taxon>Spermatophyta</taxon>
        <taxon>Magnoliopsida</taxon>
        <taxon>eudicotyledons</taxon>
        <taxon>Gunneridae</taxon>
        <taxon>Pentapetalae</taxon>
        <taxon>Caryophyllales</taxon>
        <taxon>Cactineae</taxon>
        <taxon>Cactaceae</taxon>
        <taxon>Cactoideae</taxon>
        <taxon>Echinocereeae</taxon>
        <taxon>Carnegiea</taxon>
    </lineage>
</organism>
<sequence>MLDYQNVKWLVEVDLQQYLKELDEVQDQQGISTVPSTRAVTKERQCPYCPHCKGKFQGIVPVHDEPTEKGEAWAPGKIRNPELFVLKDQLESMVREKMQQKKMMDFTPPSFRLGISPEKGRCASRSLEITPAMLKFEFSPKGAANASIARVYYQRMYRAIEKAVSFGKSQGSTKHMHKANKEQPEPKNIKGVHGITKPSIRKDLLDDQAIKKGKEVVIRQQPQRIVEEMPFLCRSPFLKDYREARDRLKPSQMMLVDYASLPPDELHPST</sequence>
<feature type="region of interest" description="Disordered" evidence="1">
    <location>
        <begin position="168"/>
        <end position="193"/>
    </location>
</feature>
<dbReference type="EMBL" id="JAKOGI010001242">
    <property type="protein sequence ID" value="KAJ8426751.1"/>
    <property type="molecule type" value="Genomic_DNA"/>
</dbReference>
<evidence type="ECO:0000313" key="3">
    <source>
        <dbReference type="Proteomes" id="UP001153076"/>
    </source>
</evidence>